<keyword evidence="2" id="KW-1133">Transmembrane helix</keyword>
<feature type="signal peptide" evidence="3">
    <location>
        <begin position="1"/>
        <end position="25"/>
    </location>
</feature>
<keyword evidence="2" id="KW-0472">Membrane</keyword>
<evidence type="ECO:0008006" key="6">
    <source>
        <dbReference type="Google" id="ProtNLM"/>
    </source>
</evidence>
<protein>
    <recommendedName>
        <fullName evidence="6">Gram-positive cocci surface proteins LPxTG domain-containing protein</fullName>
    </recommendedName>
</protein>
<accession>A0ABV9RB64</accession>
<evidence type="ECO:0000313" key="4">
    <source>
        <dbReference type="EMBL" id="MFC4831416.1"/>
    </source>
</evidence>
<evidence type="ECO:0000313" key="5">
    <source>
        <dbReference type="Proteomes" id="UP001595909"/>
    </source>
</evidence>
<dbReference type="RefSeq" id="WP_274188378.1">
    <property type="nucleotide sequence ID" value="NZ_BAABHN010000004.1"/>
</dbReference>
<proteinExistence type="predicted"/>
<keyword evidence="3" id="KW-0732">Signal</keyword>
<dbReference type="EMBL" id="JBHSIM010000004">
    <property type="protein sequence ID" value="MFC4831416.1"/>
    <property type="molecule type" value="Genomic_DNA"/>
</dbReference>
<feature type="region of interest" description="Disordered" evidence="1">
    <location>
        <begin position="52"/>
        <end position="77"/>
    </location>
</feature>
<dbReference type="Proteomes" id="UP001595909">
    <property type="component" value="Unassembled WGS sequence"/>
</dbReference>
<reference evidence="5" key="1">
    <citation type="journal article" date="2019" name="Int. J. Syst. Evol. Microbiol.">
        <title>The Global Catalogue of Microorganisms (GCM) 10K type strain sequencing project: providing services to taxonomists for standard genome sequencing and annotation.</title>
        <authorList>
            <consortium name="The Broad Institute Genomics Platform"/>
            <consortium name="The Broad Institute Genome Sequencing Center for Infectious Disease"/>
            <person name="Wu L."/>
            <person name="Ma J."/>
        </authorList>
    </citation>
    <scope>NUCLEOTIDE SEQUENCE [LARGE SCALE GENOMIC DNA]</scope>
    <source>
        <strain evidence="5">CCUG 50347</strain>
    </source>
</reference>
<gene>
    <name evidence="4" type="ORF">ACFPEL_03230</name>
</gene>
<feature type="chain" id="PRO_5046202801" description="Gram-positive cocci surface proteins LPxTG domain-containing protein" evidence="3">
    <location>
        <begin position="26"/>
        <end position="148"/>
    </location>
</feature>
<keyword evidence="5" id="KW-1185">Reference proteome</keyword>
<evidence type="ECO:0000256" key="3">
    <source>
        <dbReference type="SAM" id="SignalP"/>
    </source>
</evidence>
<evidence type="ECO:0000256" key="1">
    <source>
        <dbReference type="SAM" id="MobiDB-lite"/>
    </source>
</evidence>
<organism evidence="4 5">
    <name type="scientific">Actinomycetospora chibensis</name>
    <dbReference type="NCBI Taxonomy" id="663606"/>
    <lineage>
        <taxon>Bacteria</taxon>
        <taxon>Bacillati</taxon>
        <taxon>Actinomycetota</taxon>
        <taxon>Actinomycetes</taxon>
        <taxon>Pseudonocardiales</taxon>
        <taxon>Pseudonocardiaceae</taxon>
        <taxon>Actinomycetospora</taxon>
    </lineage>
</organism>
<name>A0ABV9RB64_9PSEU</name>
<evidence type="ECO:0000256" key="2">
    <source>
        <dbReference type="SAM" id="Phobius"/>
    </source>
</evidence>
<comment type="caution">
    <text evidence="4">The sequence shown here is derived from an EMBL/GenBank/DDBJ whole genome shotgun (WGS) entry which is preliminary data.</text>
</comment>
<feature type="transmembrane region" description="Helical" evidence="2">
    <location>
        <begin position="121"/>
        <end position="140"/>
    </location>
</feature>
<sequence>MTGVRLVLTMLVVALLSLGAGTALADPGLVIGDGTPVAPGATVAAQMGCEEEATTPAGGPGVTGGPWQRDPEGHQPWSVSSTLTVAADAAPGPVTVTATCGGRPLQATLTVADTGSGATTLRVLGGAAVLLVIVAAMLLLQRRRRLTR</sequence>
<keyword evidence="2" id="KW-0812">Transmembrane</keyword>